<comment type="caution">
    <text evidence="4">The sequence shown here is derived from an EMBL/GenBank/DDBJ whole genome shotgun (WGS) entry which is preliminary data.</text>
</comment>
<sequence>MNTRYTALSIALVLLVAAVAPATVAAAPVSGEAVGDVTVTAAPASTAASAAAEAATTTDPSDSIIASSDVAVVRLNASGVPAEADDDGTLLGDEVTVSLQQTSSSVGENESAKTLDASADSEGIAVNATADAVYVAIDLSTATFQQDNGTATAAAGDSFTTTATVTDEATDGENYTRQTTFGVVEPSVNFIDDVSESPAGEVVNYKAATTLAPGTTLTFSLVSGHDAEEGNANTIEATVDQNSRVTVQFSFFTHEADEEYSISVSAEGVELGNTWTGTTVAPETATAESTPTPTETSTSAPGFGVVAALLAIIGAGALVRRE</sequence>
<keyword evidence="2" id="KW-0812">Transmembrane</keyword>
<evidence type="ECO:0000259" key="3">
    <source>
        <dbReference type="Pfam" id="PF18204"/>
    </source>
</evidence>
<evidence type="ECO:0000313" key="5">
    <source>
        <dbReference type="Proteomes" id="UP000823736"/>
    </source>
</evidence>
<evidence type="ECO:0000313" key="4">
    <source>
        <dbReference type="EMBL" id="MBP1985598.1"/>
    </source>
</evidence>
<keyword evidence="5" id="KW-1185">Reference proteome</keyword>
<dbReference type="GO" id="GO:0030115">
    <property type="term" value="C:S-layer"/>
    <property type="evidence" value="ECO:0007669"/>
    <property type="project" value="UniProtKB-SubCell"/>
</dbReference>
<gene>
    <name evidence="4" type="ORF">J2753_000071</name>
</gene>
<keyword evidence="1" id="KW-0732">Signal</keyword>
<dbReference type="OrthoDB" id="313610at2157"/>
<keyword evidence="2" id="KW-1133">Transmembrane helix</keyword>
<dbReference type="Pfam" id="PF18204">
    <property type="entry name" value="PGF-CTERM"/>
    <property type="match status" value="1"/>
</dbReference>
<evidence type="ECO:0000256" key="1">
    <source>
        <dbReference type="ARBA" id="ARBA00022729"/>
    </source>
</evidence>
<feature type="transmembrane region" description="Helical" evidence="2">
    <location>
        <begin position="300"/>
        <end position="319"/>
    </location>
</feature>
<dbReference type="InterPro" id="IPR026371">
    <property type="entry name" value="PGF_CTERM"/>
</dbReference>
<organism evidence="4 5">
    <name type="scientific">Halolamina salifodinae</name>
    <dbReference type="NCBI Taxonomy" id="1202767"/>
    <lineage>
        <taxon>Archaea</taxon>
        <taxon>Methanobacteriati</taxon>
        <taxon>Methanobacteriota</taxon>
        <taxon>Stenosarchaea group</taxon>
        <taxon>Halobacteria</taxon>
        <taxon>Halobacteriales</taxon>
        <taxon>Haloferacaceae</taxon>
    </lineage>
</organism>
<keyword evidence="2" id="KW-0472">Membrane</keyword>
<accession>A0A8T4GWB8</accession>
<proteinExistence type="predicted"/>
<dbReference type="RefSeq" id="WP_209489343.1">
    <property type="nucleotide sequence ID" value="NZ_JAGGLC010000001.1"/>
</dbReference>
<protein>
    <submittedName>
        <fullName evidence="4">PGF-CTERM protein</fullName>
    </submittedName>
</protein>
<dbReference type="GO" id="GO:0005886">
    <property type="term" value="C:plasma membrane"/>
    <property type="evidence" value="ECO:0007669"/>
    <property type="project" value="UniProtKB-SubCell"/>
</dbReference>
<dbReference type="NCBIfam" id="TIGR04126">
    <property type="entry name" value="PGF_CTERM"/>
    <property type="match status" value="1"/>
</dbReference>
<reference evidence="4" key="1">
    <citation type="submission" date="2021-03" db="EMBL/GenBank/DDBJ databases">
        <title>Genomic Encyclopedia of Type Strains, Phase IV (KMG-IV): sequencing the most valuable type-strain genomes for metagenomic binning, comparative biology and taxonomic classification.</title>
        <authorList>
            <person name="Goeker M."/>
        </authorList>
    </citation>
    <scope>NUCLEOTIDE SEQUENCE</scope>
    <source>
        <strain evidence="4">DSM 26232</strain>
    </source>
</reference>
<dbReference type="AlphaFoldDB" id="A0A8T4GWB8"/>
<dbReference type="EMBL" id="JAGGLC010000001">
    <property type="protein sequence ID" value="MBP1985598.1"/>
    <property type="molecule type" value="Genomic_DNA"/>
</dbReference>
<feature type="domain" description="PGF-CTERM archaeal protein-sorting signal" evidence="3">
    <location>
        <begin position="301"/>
        <end position="321"/>
    </location>
</feature>
<name>A0A8T4GWB8_9EURY</name>
<dbReference type="Proteomes" id="UP000823736">
    <property type="component" value="Unassembled WGS sequence"/>
</dbReference>
<evidence type="ECO:0000256" key="2">
    <source>
        <dbReference type="SAM" id="Phobius"/>
    </source>
</evidence>